<keyword evidence="3" id="KW-0813">Transport</keyword>
<evidence type="ECO:0000256" key="8">
    <source>
        <dbReference type="ARBA" id="ARBA00022982"/>
    </source>
</evidence>
<organism evidence="15 16">
    <name type="scientific">Massilia horti</name>
    <dbReference type="NCBI Taxonomy" id="2562153"/>
    <lineage>
        <taxon>Bacteria</taxon>
        <taxon>Pseudomonadati</taxon>
        <taxon>Pseudomonadota</taxon>
        <taxon>Betaproteobacteria</taxon>
        <taxon>Burkholderiales</taxon>
        <taxon>Oxalobacteraceae</taxon>
        <taxon>Telluria group</taxon>
        <taxon>Massilia</taxon>
    </lineage>
</organism>
<keyword evidence="11 13" id="KW-0472">Membrane</keyword>
<keyword evidence="7" id="KW-0479">Metal-binding</keyword>
<evidence type="ECO:0000256" key="9">
    <source>
        <dbReference type="ARBA" id="ARBA00022989"/>
    </source>
</evidence>
<evidence type="ECO:0000256" key="11">
    <source>
        <dbReference type="ARBA" id="ARBA00023136"/>
    </source>
</evidence>
<dbReference type="Proteomes" id="UP000297258">
    <property type="component" value="Unassembled WGS sequence"/>
</dbReference>
<sequence length="184" mass="20420">MKPPSPDPTTPGEWHFSPVAVILHWLLAILIVGMLALGLYMVSIEDEPGADRYFHLHESVGIVVFALVLARLVWRLTHRPVGLPATVPRWEAKATTVVERLLYACMIAQPVIGFLGASYTKSGIVFFGLHLPAWHQPNHDTAETLFGVHAIIASILAVLAAVHALGGLKHLLINRDRIFQRMWF</sequence>
<dbReference type="SUPFAM" id="SSF81342">
    <property type="entry name" value="Transmembrane di-heme cytochromes"/>
    <property type="match status" value="1"/>
</dbReference>
<feature type="domain" description="Cytochrome b561 bacterial/Ni-hydrogenase" evidence="14">
    <location>
        <begin position="15"/>
        <end position="183"/>
    </location>
</feature>
<feature type="transmembrane region" description="Helical" evidence="13">
    <location>
        <begin position="20"/>
        <end position="42"/>
    </location>
</feature>
<keyword evidence="5" id="KW-0349">Heme</keyword>
<dbReference type="InterPro" id="IPR016174">
    <property type="entry name" value="Di-haem_cyt_TM"/>
</dbReference>
<evidence type="ECO:0000256" key="1">
    <source>
        <dbReference type="ARBA" id="ARBA00001970"/>
    </source>
</evidence>
<evidence type="ECO:0000256" key="10">
    <source>
        <dbReference type="ARBA" id="ARBA00023004"/>
    </source>
</evidence>
<name>A0A4Y9SUK4_9BURK</name>
<comment type="caution">
    <text evidence="15">The sequence shown here is derived from an EMBL/GenBank/DDBJ whole genome shotgun (WGS) entry which is preliminary data.</text>
</comment>
<dbReference type="GO" id="GO:0046872">
    <property type="term" value="F:metal ion binding"/>
    <property type="evidence" value="ECO:0007669"/>
    <property type="project" value="UniProtKB-KW"/>
</dbReference>
<dbReference type="Gene3D" id="1.20.950.20">
    <property type="entry name" value="Transmembrane di-heme cytochromes, Chain C"/>
    <property type="match status" value="1"/>
</dbReference>
<dbReference type="RefSeq" id="WP_135191368.1">
    <property type="nucleotide sequence ID" value="NZ_SPUM01000131.1"/>
</dbReference>
<evidence type="ECO:0000256" key="5">
    <source>
        <dbReference type="ARBA" id="ARBA00022617"/>
    </source>
</evidence>
<keyword evidence="9 13" id="KW-1133">Transmembrane helix</keyword>
<evidence type="ECO:0000313" key="16">
    <source>
        <dbReference type="Proteomes" id="UP000297258"/>
    </source>
</evidence>
<comment type="subcellular location">
    <subcellularLocation>
        <location evidence="2">Cell membrane</location>
        <topology evidence="2">Multi-pass membrane protein</topology>
    </subcellularLocation>
</comment>
<keyword evidence="8" id="KW-0249">Electron transport</keyword>
<evidence type="ECO:0000256" key="4">
    <source>
        <dbReference type="ARBA" id="ARBA00022475"/>
    </source>
</evidence>
<dbReference type="GO" id="GO:0005886">
    <property type="term" value="C:plasma membrane"/>
    <property type="evidence" value="ECO:0007669"/>
    <property type="project" value="UniProtKB-SubCell"/>
</dbReference>
<proteinExistence type="inferred from homology"/>
<dbReference type="PANTHER" id="PTHR30529">
    <property type="entry name" value="CYTOCHROME B561"/>
    <property type="match status" value="1"/>
</dbReference>
<keyword evidence="10" id="KW-0408">Iron</keyword>
<keyword evidence="4" id="KW-1003">Cell membrane</keyword>
<evidence type="ECO:0000256" key="6">
    <source>
        <dbReference type="ARBA" id="ARBA00022692"/>
    </source>
</evidence>
<feature type="transmembrane region" description="Helical" evidence="13">
    <location>
        <begin position="146"/>
        <end position="172"/>
    </location>
</feature>
<dbReference type="GO" id="GO:0009055">
    <property type="term" value="F:electron transfer activity"/>
    <property type="evidence" value="ECO:0007669"/>
    <property type="project" value="InterPro"/>
</dbReference>
<accession>A0A4Y9SUK4</accession>
<evidence type="ECO:0000256" key="12">
    <source>
        <dbReference type="ARBA" id="ARBA00037975"/>
    </source>
</evidence>
<evidence type="ECO:0000313" key="15">
    <source>
        <dbReference type="EMBL" id="TFW28999.1"/>
    </source>
</evidence>
<comment type="similarity">
    <text evidence="12">Belongs to the cytochrome b561 family.</text>
</comment>
<feature type="transmembrane region" description="Helical" evidence="13">
    <location>
        <begin position="54"/>
        <end position="74"/>
    </location>
</feature>
<dbReference type="AlphaFoldDB" id="A0A4Y9SUK4"/>
<dbReference type="InterPro" id="IPR011577">
    <property type="entry name" value="Cyt_b561_bac/Ni-Hgenase"/>
</dbReference>
<evidence type="ECO:0000256" key="3">
    <source>
        <dbReference type="ARBA" id="ARBA00022448"/>
    </source>
</evidence>
<dbReference type="EMBL" id="SPUM01000131">
    <property type="protein sequence ID" value="TFW28999.1"/>
    <property type="molecule type" value="Genomic_DNA"/>
</dbReference>
<evidence type="ECO:0000256" key="7">
    <source>
        <dbReference type="ARBA" id="ARBA00022723"/>
    </source>
</evidence>
<evidence type="ECO:0000259" key="14">
    <source>
        <dbReference type="Pfam" id="PF01292"/>
    </source>
</evidence>
<reference evidence="15 16" key="1">
    <citation type="submission" date="2019-03" db="EMBL/GenBank/DDBJ databases">
        <title>Draft genome of Massilia hortus sp. nov., a novel bacterial species of the Oxalobacteraceae family.</title>
        <authorList>
            <person name="Peta V."/>
            <person name="Raths R."/>
            <person name="Bucking H."/>
        </authorList>
    </citation>
    <scope>NUCLEOTIDE SEQUENCE [LARGE SCALE GENOMIC DNA]</scope>
    <source>
        <strain evidence="15 16">ONC3</strain>
    </source>
</reference>
<dbReference type="InterPro" id="IPR052168">
    <property type="entry name" value="Cytochrome_b561_oxidase"/>
</dbReference>
<dbReference type="OrthoDB" id="8536275at2"/>
<comment type="cofactor">
    <cofactor evidence="1">
        <name>heme b</name>
        <dbReference type="ChEBI" id="CHEBI:60344"/>
    </cofactor>
</comment>
<dbReference type="PANTHER" id="PTHR30529:SF1">
    <property type="entry name" value="CYTOCHROME B561 HOMOLOG 2"/>
    <property type="match status" value="1"/>
</dbReference>
<dbReference type="GO" id="GO:0022904">
    <property type="term" value="P:respiratory electron transport chain"/>
    <property type="evidence" value="ECO:0007669"/>
    <property type="project" value="InterPro"/>
</dbReference>
<gene>
    <name evidence="15" type="ORF">E4O92_19715</name>
</gene>
<dbReference type="Pfam" id="PF01292">
    <property type="entry name" value="Ni_hydr_CYTB"/>
    <property type="match status" value="1"/>
</dbReference>
<dbReference type="GO" id="GO:0020037">
    <property type="term" value="F:heme binding"/>
    <property type="evidence" value="ECO:0007669"/>
    <property type="project" value="TreeGrafter"/>
</dbReference>
<keyword evidence="16" id="KW-1185">Reference proteome</keyword>
<protein>
    <submittedName>
        <fullName evidence="15">Cytochrome b</fullName>
    </submittedName>
</protein>
<evidence type="ECO:0000256" key="13">
    <source>
        <dbReference type="SAM" id="Phobius"/>
    </source>
</evidence>
<keyword evidence="6 13" id="KW-0812">Transmembrane</keyword>
<evidence type="ECO:0000256" key="2">
    <source>
        <dbReference type="ARBA" id="ARBA00004651"/>
    </source>
</evidence>